<evidence type="ECO:0000313" key="2">
    <source>
        <dbReference type="EMBL" id="ORA40162.1"/>
    </source>
</evidence>
<proteinExistence type="predicted"/>
<evidence type="ECO:0000313" key="3">
    <source>
        <dbReference type="Proteomes" id="UP000192448"/>
    </source>
</evidence>
<dbReference type="Proteomes" id="UP000192448">
    <property type="component" value="Unassembled WGS sequence"/>
</dbReference>
<reference evidence="2 3" key="1">
    <citation type="submission" date="2017-02" db="EMBL/GenBank/DDBJ databases">
        <title>The new phylogeny of genus Mycobacterium.</title>
        <authorList>
            <person name="Tortoli E."/>
            <person name="Trovato A."/>
            <person name="Cirillo D.M."/>
        </authorList>
    </citation>
    <scope>NUCLEOTIDE SEQUENCE [LARGE SCALE GENOMIC DNA]</scope>
    <source>
        <strain evidence="2 3">RW6</strain>
    </source>
</reference>
<evidence type="ECO:0000256" key="1">
    <source>
        <dbReference type="SAM" id="SignalP"/>
    </source>
</evidence>
<keyword evidence="1" id="KW-0732">Signal</keyword>
<dbReference type="STRING" id="1927124.BST13_01660"/>
<name>A0A1X0BCV7_9MYCO</name>
<protein>
    <submittedName>
        <fullName evidence="2">Uncharacterized protein</fullName>
    </submittedName>
</protein>
<accession>A0A1X0BCV7</accession>
<feature type="signal peptide" evidence="1">
    <location>
        <begin position="1"/>
        <end position="25"/>
    </location>
</feature>
<comment type="caution">
    <text evidence="2">The sequence shown here is derived from an EMBL/GenBank/DDBJ whole genome shotgun (WGS) entry which is preliminary data.</text>
</comment>
<gene>
    <name evidence="2" type="ORF">BST13_01660</name>
</gene>
<feature type="chain" id="PRO_5012868560" evidence="1">
    <location>
        <begin position="26"/>
        <end position="169"/>
    </location>
</feature>
<dbReference type="AlphaFoldDB" id="A0A1X0BCV7"/>
<organism evidence="2 3">
    <name type="scientific">Mycobacterium aquaticum</name>
    <dbReference type="NCBI Taxonomy" id="1927124"/>
    <lineage>
        <taxon>Bacteria</taxon>
        <taxon>Bacillati</taxon>
        <taxon>Actinomycetota</taxon>
        <taxon>Actinomycetes</taxon>
        <taxon>Mycobacteriales</taxon>
        <taxon>Mycobacteriaceae</taxon>
        <taxon>Mycobacterium</taxon>
    </lineage>
</organism>
<dbReference type="OrthoDB" id="4714749at2"/>
<sequence>MGRAGALATALGVVVVLGTGSQARADPEPGPPPPQAGSACADNLDGALTALPQPAADTGTAKDLLQCTGGAWQPYLDPYPTSDRWLTTGSELILHGQGRRNPEVHAGVWTGTPQIGETACRAEVVDVLAPGETSSPEFHAADPGVPLTLEVGDHLFMAKLTGYCLWQRG</sequence>
<dbReference type="EMBL" id="MVHF01000001">
    <property type="protein sequence ID" value="ORA40162.1"/>
    <property type="molecule type" value="Genomic_DNA"/>
</dbReference>
<keyword evidence="3" id="KW-1185">Reference proteome</keyword>